<name>A0A834TK19_9FABA</name>
<keyword evidence="2" id="KW-1185">Reference proteome</keyword>
<gene>
    <name evidence="1" type="ORF">G2W53_021359</name>
</gene>
<organism evidence="1 2">
    <name type="scientific">Senna tora</name>
    <dbReference type="NCBI Taxonomy" id="362788"/>
    <lineage>
        <taxon>Eukaryota</taxon>
        <taxon>Viridiplantae</taxon>
        <taxon>Streptophyta</taxon>
        <taxon>Embryophyta</taxon>
        <taxon>Tracheophyta</taxon>
        <taxon>Spermatophyta</taxon>
        <taxon>Magnoliopsida</taxon>
        <taxon>eudicotyledons</taxon>
        <taxon>Gunneridae</taxon>
        <taxon>Pentapetalae</taxon>
        <taxon>rosids</taxon>
        <taxon>fabids</taxon>
        <taxon>Fabales</taxon>
        <taxon>Fabaceae</taxon>
        <taxon>Caesalpinioideae</taxon>
        <taxon>Cassia clade</taxon>
        <taxon>Senna</taxon>
    </lineage>
</organism>
<sequence length="25" mass="2734">MELREVTVAIEPTQTVNTCILNSDG</sequence>
<evidence type="ECO:0000313" key="1">
    <source>
        <dbReference type="EMBL" id="KAF7823215.1"/>
    </source>
</evidence>
<reference evidence="1" key="1">
    <citation type="submission" date="2020-09" db="EMBL/GenBank/DDBJ databases">
        <title>Genome-Enabled Discovery of Anthraquinone Biosynthesis in Senna tora.</title>
        <authorList>
            <person name="Kang S.-H."/>
            <person name="Pandey R.P."/>
            <person name="Lee C.-M."/>
            <person name="Sim J.-S."/>
            <person name="Jeong J.-T."/>
            <person name="Choi B.-S."/>
            <person name="Jung M."/>
            <person name="Ginzburg D."/>
            <person name="Zhao K."/>
            <person name="Won S.Y."/>
            <person name="Oh T.-J."/>
            <person name="Yu Y."/>
            <person name="Kim N.-H."/>
            <person name="Lee O.R."/>
            <person name="Lee T.-H."/>
            <person name="Bashyal P."/>
            <person name="Kim T.-S."/>
            <person name="Lee W.-H."/>
            <person name="Kawkins C."/>
            <person name="Kim C.-K."/>
            <person name="Kim J.S."/>
            <person name="Ahn B.O."/>
            <person name="Rhee S.Y."/>
            <person name="Sohng J.K."/>
        </authorList>
    </citation>
    <scope>NUCLEOTIDE SEQUENCE</scope>
    <source>
        <tissue evidence="1">Leaf</tissue>
    </source>
</reference>
<accession>A0A834TK19</accession>
<dbReference type="EMBL" id="JAAIUW010000007">
    <property type="protein sequence ID" value="KAF7823215.1"/>
    <property type="molecule type" value="Genomic_DNA"/>
</dbReference>
<dbReference type="Proteomes" id="UP000634136">
    <property type="component" value="Unassembled WGS sequence"/>
</dbReference>
<dbReference type="AlphaFoldDB" id="A0A834TK19"/>
<evidence type="ECO:0000313" key="2">
    <source>
        <dbReference type="Proteomes" id="UP000634136"/>
    </source>
</evidence>
<protein>
    <submittedName>
        <fullName evidence="1">Uncharacterized protein</fullName>
    </submittedName>
</protein>
<proteinExistence type="predicted"/>
<comment type="caution">
    <text evidence="1">The sequence shown here is derived from an EMBL/GenBank/DDBJ whole genome shotgun (WGS) entry which is preliminary data.</text>
</comment>